<protein>
    <submittedName>
        <fullName evidence="1">Uncharacterized protein</fullName>
    </submittedName>
</protein>
<dbReference type="EMBL" id="PUIB01000010">
    <property type="protein sequence ID" value="PQO39960.1"/>
    <property type="molecule type" value="Genomic_DNA"/>
</dbReference>
<organism evidence="1 2">
    <name type="scientific">Blastopirellula marina</name>
    <dbReference type="NCBI Taxonomy" id="124"/>
    <lineage>
        <taxon>Bacteria</taxon>
        <taxon>Pseudomonadati</taxon>
        <taxon>Planctomycetota</taxon>
        <taxon>Planctomycetia</taxon>
        <taxon>Pirellulales</taxon>
        <taxon>Pirellulaceae</taxon>
        <taxon>Blastopirellula</taxon>
    </lineage>
</organism>
<comment type="caution">
    <text evidence="1">The sequence shown here is derived from an EMBL/GenBank/DDBJ whole genome shotgun (WGS) entry which is preliminary data.</text>
</comment>
<evidence type="ECO:0000313" key="2">
    <source>
        <dbReference type="Proteomes" id="UP000239388"/>
    </source>
</evidence>
<accession>A0A2S8G6P0</accession>
<dbReference type="RefSeq" id="WP_105352644.1">
    <property type="nucleotide sequence ID" value="NZ_PUIB01000010.1"/>
</dbReference>
<dbReference type="OrthoDB" id="286839at2"/>
<gene>
    <name evidence="1" type="ORF">C5Y98_06480</name>
</gene>
<evidence type="ECO:0000313" key="1">
    <source>
        <dbReference type="EMBL" id="PQO39960.1"/>
    </source>
</evidence>
<dbReference type="Proteomes" id="UP000239388">
    <property type="component" value="Unassembled WGS sequence"/>
</dbReference>
<proteinExistence type="predicted"/>
<reference evidence="1 2" key="1">
    <citation type="submission" date="2018-02" db="EMBL/GenBank/DDBJ databases">
        <title>Comparative genomes isolates from brazilian mangrove.</title>
        <authorList>
            <person name="Araujo J.E."/>
            <person name="Taketani R.G."/>
            <person name="Silva M.C.P."/>
            <person name="Loureco M.V."/>
            <person name="Andreote F.D."/>
        </authorList>
    </citation>
    <scope>NUCLEOTIDE SEQUENCE [LARGE SCALE GENOMIC DNA]</scope>
    <source>
        <strain evidence="1 2">NAP PRIS-MGV</strain>
    </source>
</reference>
<dbReference type="AlphaFoldDB" id="A0A2S8G6P0"/>
<sequence>MHAVALTLCSVALAADVRETFSTPRQYYDIIARLASPVPTAFSRHSQVVAADGAKIELFTEEHGFAPLSKQAEIKPEAIAELYVVPCPDRSDCVLAGYRLRGQERFVGMTMAETSVLIDVTNDRAFAVISPDTFQARRGVGLPQAERKIVEPALGAFAEMLVANIAEFPGQYGYDKQYNEFLARFDKREKIKVTCEVTKIDMITGRATFYLIFSGGDKRERVTFTKPISELLTSKYAVPIEEYLKDR</sequence>
<name>A0A2S8G6P0_9BACT</name>